<dbReference type="EMBL" id="FNRJ01000001">
    <property type="protein sequence ID" value="SDZ94000.1"/>
    <property type="molecule type" value="Genomic_DNA"/>
</dbReference>
<sequence length="165" mass="17514">MLGLNGINYPSVTGQSDVGPEFSGLARVDPGQAFRGDQGASKLLGQLSRAQWEDWKARFSPYVDRLTEIATDDQLATRASDQAYASANQINSNAQNSLKMNQASYGLQLAPDEQAAQDRKFALSGAATAVQSANDARAGAIDLQQSVLAGNAGLNQIPDKVLNQM</sequence>
<organism evidence="1 2">
    <name type="scientific">Marinobacterium iners DSM 11526</name>
    <dbReference type="NCBI Taxonomy" id="1122198"/>
    <lineage>
        <taxon>Bacteria</taxon>
        <taxon>Pseudomonadati</taxon>
        <taxon>Pseudomonadota</taxon>
        <taxon>Gammaproteobacteria</taxon>
        <taxon>Oceanospirillales</taxon>
        <taxon>Oceanospirillaceae</taxon>
        <taxon>Marinobacterium</taxon>
    </lineage>
</organism>
<dbReference type="AlphaFoldDB" id="A0A1H3X413"/>
<reference evidence="2" key="1">
    <citation type="submission" date="2016-10" db="EMBL/GenBank/DDBJ databases">
        <authorList>
            <person name="Varghese N."/>
            <person name="Submissions S."/>
        </authorList>
    </citation>
    <scope>NUCLEOTIDE SEQUENCE [LARGE SCALE GENOMIC DNA]</scope>
    <source>
        <strain evidence="2">DSM 11526</strain>
    </source>
</reference>
<accession>A0A1H3X413</accession>
<keyword evidence="2" id="KW-1185">Reference proteome</keyword>
<protein>
    <submittedName>
        <fullName evidence="1">Uncharacterized protein</fullName>
    </submittedName>
</protein>
<evidence type="ECO:0000313" key="1">
    <source>
        <dbReference type="EMBL" id="SDZ94000.1"/>
    </source>
</evidence>
<evidence type="ECO:0000313" key="2">
    <source>
        <dbReference type="Proteomes" id="UP000242469"/>
    </source>
</evidence>
<name>A0A1H3X413_9GAMM</name>
<dbReference type="Proteomes" id="UP000242469">
    <property type="component" value="Unassembled WGS sequence"/>
</dbReference>
<dbReference type="RefSeq" id="WP_175527522.1">
    <property type="nucleotide sequence ID" value="NZ_FNRJ01000001.1"/>
</dbReference>
<proteinExistence type="predicted"/>
<dbReference type="STRING" id="1122198.SAMN02745729_10131"/>
<gene>
    <name evidence="1" type="ORF">SAMN02745729_10131</name>
</gene>